<dbReference type="Proteomes" id="UP000186922">
    <property type="component" value="Unassembled WGS sequence"/>
</dbReference>
<name>A0A1D1VLZ9_RAMVA</name>
<reference evidence="2 3" key="1">
    <citation type="journal article" date="2016" name="Nat. Commun.">
        <title>Extremotolerant tardigrade genome and improved radiotolerance of human cultured cells by tardigrade-unique protein.</title>
        <authorList>
            <person name="Hashimoto T."/>
            <person name="Horikawa D.D."/>
            <person name="Saito Y."/>
            <person name="Kuwahara H."/>
            <person name="Kozuka-Hata H."/>
            <person name="Shin-I T."/>
            <person name="Minakuchi Y."/>
            <person name="Ohishi K."/>
            <person name="Motoyama A."/>
            <person name="Aizu T."/>
            <person name="Enomoto A."/>
            <person name="Kondo K."/>
            <person name="Tanaka S."/>
            <person name="Hara Y."/>
            <person name="Koshikawa S."/>
            <person name="Sagara H."/>
            <person name="Miura T."/>
            <person name="Yokobori S."/>
            <person name="Miyagawa K."/>
            <person name="Suzuki Y."/>
            <person name="Kubo T."/>
            <person name="Oyama M."/>
            <person name="Kohara Y."/>
            <person name="Fujiyama A."/>
            <person name="Arakawa K."/>
            <person name="Katayama T."/>
            <person name="Toyoda A."/>
            <person name="Kunieda T."/>
        </authorList>
    </citation>
    <scope>NUCLEOTIDE SEQUENCE [LARGE SCALE GENOMIC DNA]</scope>
    <source>
        <strain evidence="2 3">YOKOZUNA-1</strain>
    </source>
</reference>
<sequence length="73" mass="8058">MSERRYLTLYRIAKDALVAQASSVPSVSAFSGGGRYVTVLRNRLEPEALQAMLCLNSWTVVSEAMVAMMTDDE</sequence>
<comment type="caution">
    <text evidence="2">The sequence shown here is derived from an EMBL/GenBank/DDBJ whole genome shotgun (WGS) entry which is preliminary data.</text>
</comment>
<dbReference type="InterPro" id="IPR012337">
    <property type="entry name" value="RNaseH-like_sf"/>
</dbReference>
<dbReference type="AlphaFoldDB" id="A0A1D1VLZ9"/>
<dbReference type="SUPFAM" id="SSF53098">
    <property type="entry name" value="Ribonuclease H-like"/>
    <property type="match status" value="1"/>
</dbReference>
<evidence type="ECO:0000259" key="1">
    <source>
        <dbReference type="Pfam" id="PF05699"/>
    </source>
</evidence>
<evidence type="ECO:0000313" key="2">
    <source>
        <dbReference type="EMBL" id="GAV01163.1"/>
    </source>
</evidence>
<evidence type="ECO:0000313" key="3">
    <source>
        <dbReference type="Proteomes" id="UP000186922"/>
    </source>
</evidence>
<gene>
    <name evidence="2" type="primary">RvY_11915-1</name>
    <name evidence="2" type="synonym">RvY_11915.1</name>
    <name evidence="2" type="ORF">RvY_11915</name>
</gene>
<dbReference type="EMBL" id="BDGG01000007">
    <property type="protein sequence ID" value="GAV01163.1"/>
    <property type="molecule type" value="Genomic_DNA"/>
</dbReference>
<dbReference type="PANTHER" id="PTHR23272:SF161">
    <property type="entry name" value="ZINC FINGER BED DOMAIN-CONTAINING PROTEIN RICESLEEPER 1-LIKE"/>
    <property type="match status" value="1"/>
</dbReference>
<keyword evidence="3" id="KW-1185">Reference proteome</keyword>
<proteinExistence type="predicted"/>
<organism evidence="2 3">
    <name type="scientific">Ramazzottius varieornatus</name>
    <name type="common">Water bear</name>
    <name type="synonym">Tardigrade</name>
    <dbReference type="NCBI Taxonomy" id="947166"/>
    <lineage>
        <taxon>Eukaryota</taxon>
        <taxon>Metazoa</taxon>
        <taxon>Ecdysozoa</taxon>
        <taxon>Tardigrada</taxon>
        <taxon>Eutardigrada</taxon>
        <taxon>Parachela</taxon>
        <taxon>Hypsibioidea</taxon>
        <taxon>Ramazzottiidae</taxon>
        <taxon>Ramazzottius</taxon>
    </lineage>
</organism>
<dbReference type="InterPro" id="IPR008906">
    <property type="entry name" value="HATC_C_dom"/>
</dbReference>
<feature type="domain" description="HAT C-terminal dimerisation" evidence="1">
    <location>
        <begin position="4"/>
        <end position="58"/>
    </location>
</feature>
<dbReference type="GO" id="GO:0046983">
    <property type="term" value="F:protein dimerization activity"/>
    <property type="evidence" value="ECO:0007669"/>
    <property type="project" value="InterPro"/>
</dbReference>
<accession>A0A1D1VLZ9</accession>
<dbReference type="PANTHER" id="PTHR23272">
    <property type="entry name" value="BED FINGER-RELATED"/>
    <property type="match status" value="1"/>
</dbReference>
<dbReference type="Pfam" id="PF05699">
    <property type="entry name" value="Dimer_Tnp_hAT"/>
    <property type="match status" value="1"/>
</dbReference>
<protein>
    <recommendedName>
        <fullName evidence="1">HAT C-terminal dimerisation domain-containing protein</fullName>
    </recommendedName>
</protein>